<evidence type="ECO:0000313" key="1">
    <source>
        <dbReference type="EMBL" id="MEN2791543.1"/>
    </source>
</evidence>
<organism evidence="1 2">
    <name type="scientific">Sphingomonas oligophenolica</name>
    <dbReference type="NCBI Taxonomy" id="301154"/>
    <lineage>
        <taxon>Bacteria</taxon>
        <taxon>Pseudomonadati</taxon>
        <taxon>Pseudomonadota</taxon>
        <taxon>Alphaproteobacteria</taxon>
        <taxon>Sphingomonadales</taxon>
        <taxon>Sphingomonadaceae</taxon>
        <taxon>Sphingomonas</taxon>
    </lineage>
</organism>
<proteinExistence type="predicted"/>
<dbReference type="EMBL" id="JBDIME010000018">
    <property type="protein sequence ID" value="MEN2791543.1"/>
    <property type="molecule type" value="Genomic_DNA"/>
</dbReference>
<dbReference type="Proteomes" id="UP001419910">
    <property type="component" value="Unassembled WGS sequence"/>
</dbReference>
<dbReference type="RefSeq" id="WP_343892538.1">
    <property type="nucleotide sequence ID" value="NZ_BAAAEH010000060.1"/>
</dbReference>
<sequence>MTPLSQLYAELRDGQGADRSLDQEMNAYTRAVEGVDGYIRAVTALDYDAVWTLDGIPIQWTLPVPERRIEVNGFAVTGWIDEDSPITEWHAEKPRAICMLAIKLRMLLEA</sequence>
<comment type="caution">
    <text evidence="1">The sequence shown here is derived from an EMBL/GenBank/DDBJ whole genome shotgun (WGS) entry which is preliminary data.</text>
</comment>
<reference evidence="1 2" key="1">
    <citation type="submission" date="2024-05" db="EMBL/GenBank/DDBJ databases">
        <authorList>
            <person name="Liu Q."/>
            <person name="Xin Y.-H."/>
        </authorList>
    </citation>
    <scope>NUCLEOTIDE SEQUENCE [LARGE SCALE GENOMIC DNA]</scope>
    <source>
        <strain evidence="1 2">CGMCC 1.10181</strain>
    </source>
</reference>
<name>A0ABU9Y6U8_9SPHN</name>
<protein>
    <submittedName>
        <fullName evidence="1">Uncharacterized protein</fullName>
    </submittedName>
</protein>
<evidence type="ECO:0000313" key="2">
    <source>
        <dbReference type="Proteomes" id="UP001419910"/>
    </source>
</evidence>
<keyword evidence="2" id="KW-1185">Reference proteome</keyword>
<gene>
    <name evidence="1" type="ORF">ABC974_18050</name>
</gene>
<accession>A0ABU9Y6U8</accession>